<keyword evidence="3" id="KW-1185">Reference proteome</keyword>
<dbReference type="EMBL" id="JAVFHQ010000001">
    <property type="protein sequence ID" value="KAK4550769.1"/>
    <property type="molecule type" value="Genomic_DNA"/>
</dbReference>
<feature type="region of interest" description="Disordered" evidence="1">
    <location>
        <begin position="21"/>
        <end position="69"/>
    </location>
</feature>
<feature type="compositionally biased region" description="Polar residues" evidence="1">
    <location>
        <begin position="316"/>
        <end position="334"/>
    </location>
</feature>
<reference evidence="2 3" key="1">
    <citation type="submission" date="2021-11" db="EMBL/GenBank/DDBJ databases">
        <title>Black yeast isolated from Biological Soil Crust.</title>
        <authorList>
            <person name="Kurbessoian T."/>
        </authorList>
    </citation>
    <scope>NUCLEOTIDE SEQUENCE [LARGE SCALE GENOMIC DNA]</scope>
    <source>
        <strain evidence="2 3">CCFEE 5522</strain>
    </source>
</reference>
<dbReference type="AlphaFoldDB" id="A0AAV9K1I2"/>
<gene>
    <name evidence="2" type="ORF">LTR36_000348</name>
</gene>
<name>A0AAV9K1I2_9PEZI</name>
<dbReference type="Proteomes" id="UP001324427">
    <property type="component" value="Unassembled WGS sequence"/>
</dbReference>
<proteinExistence type="predicted"/>
<feature type="compositionally biased region" description="Polar residues" evidence="1">
    <location>
        <begin position="57"/>
        <end position="69"/>
    </location>
</feature>
<accession>A0AAV9K1I2</accession>
<evidence type="ECO:0000256" key="1">
    <source>
        <dbReference type="SAM" id="MobiDB-lite"/>
    </source>
</evidence>
<feature type="region of interest" description="Disordered" evidence="1">
    <location>
        <begin position="174"/>
        <end position="227"/>
    </location>
</feature>
<feature type="compositionally biased region" description="Basic and acidic residues" evidence="1">
    <location>
        <begin position="368"/>
        <end position="378"/>
    </location>
</feature>
<sequence length="456" mass="49802">MLSISFSVSLLAEHWEYRRGLDGDDDKRKVPSRHQQRRRSVDGLPRTTEVREVSAGARSQQQSPTANSAYNVDTSYASLSEQTQDMQLRARKCLEGKRRERIADANSLGLLEGATTRAAVESMIATLNDRESLRVLQDVHKRGRHQLVLPMGSDWCLIGPPSNTTSSRIHSLNATPLSWDPSGTTVSTPKTPAVGVSSPKQPHPEDTIPEQDQPPEHVAKAETESMQVPDHAVDPFDSHLVEGSQEQEARLRDSLAEYTMRQVETVHDLFDTLRKRDEEQEASPLEAAESVEGVCGSSASGALISSVHSRSESYGHKSSSGADDTGSALPTKSSVGKAPWWAAGENELQGEASMRGMEASPEASGQDVNKEEEKELERGGSMCGADSSPEASGQELNKEEENEPEREGSMCGADSSAEANVQESDWDDDDEEDDKVVREGLPKAEPDEVEDDWLLI</sequence>
<feature type="compositionally biased region" description="Acidic residues" evidence="1">
    <location>
        <begin position="424"/>
        <end position="434"/>
    </location>
</feature>
<feature type="compositionally biased region" description="Basic and acidic residues" evidence="1">
    <location>
        <begin position="214"/>
        <end position="223"/>
    </location>
</feature>
<organism evidence="2 3">
    <name type="scientific">Oleoguttula mirabilis</name>
    <dbReference type="NCBI Taxonomy" id="1507867"/>
    <lineage>
        <taxon>Eukaryota</taxon>
        <taxon>Fungi</taxon>
        <taxon>Dikarya</taxon>
        <taxon>Ascomycota</taxon>
        <taxon>Pezizomycotina</taxon>
        <taxon>Dothideomycetes</taxon>
        <taxon>Dothideomycetidae</taxon>
        <taxon>Mycosphaerellales</taxon>
        <taxon>Teratosphaeriaceae</taxon>
        <taxon>Oleoguttula</taxon>
    </lineage>
</organism>
<feature type="compositionally biased region" description="Acidic residues" evidence="1">
    <location>
        <begin position="447"/>
        <end position="456"/>
    </location>
</feature>
<evidence type="ECO:0000313" key="3">
    <source>
        <dbReference type="Proteomes" id="UP001324427"/>
    </source>
</evidence>
<feature type="compositionally biased region" description="Basic and acidic residues" evidence="1">
    <location>
        <begin position="435"/>
        <end position="446"/>
    </location>
</feature>
<feature type="compositionally biased region" description="Polar residues" evidence="1">
    <location>
        <begin position="174"/>
        <end position="190"/>
    </location>
</feature>
<comment type="caution">
    <text evidence="2">The sequence shown here is derived from an EMBL/GenBank/DDBJ whole genome shotgun (WGS) entry which is preliminary data.</text>
</comment>
<feature type="region of interest" description="Disordered" evidence="1">
    <location>
        <begin position="306"/>
        <end position="456"/>
    </location>
</feature>
<protein>
    <submittedName>
        <fullName evidence="2">Uncharacterized protein</fullName>
    </submittedName>
</protein>
<evidence type="ECO:0000313" key="2">
    <source>
        <dbReference type="EMBL" id="KAK4550769.1"/>
    </source>
</evidence>